<accession>A0A5C8HZX9</accession>
<gene>
    <name evidence="2" type="ORF">FVP74_10740</name>
</gene>
<dbReference type="AlphaFoldDB" id="A0A5C8HZX9"/>
<feature type="signal peptide" evidence="1">
    <location>
        <begin position="1"/>
        <end position="24"/>
    </location>
</feature>
<keyword evidence="3" id="KW-1185">Reference proteome</keyword>
<proteinExistence type="predicted"/>
<evidence type="ECO:0000256" key="1">
    <source>
        <dbReference type="SAM" id="SignalP"/>
    </source>
</evidence>
<dbReference type="Proteomes" id="UP000321949">
    <property type="component" value="Unassembled WGS sequence"/>
</dbReference>
<feature type="chain" id="PRO_5038427244" evidence="1">
    <location>
        <begin position="25"/>
        <end position="171"/>
    </location>
</feature>
<dbReference type="OrthoDB" id="3727724at2"/>
<evidence type="ECO:0000313" key="3">
    <source>
        <dbReference type="Proteomes" id="UP000321949"/>
    </source>
</evidence>
<dbReference type="RefSeq" id="WP_147051152.1">
    <property type="nucleotide sequence ID" value="NZ_BKAH01000013.1"/>
</dbReference>
<organism evidence="2 3">
    <name type="scientific">Microbacterium saccharophilum</name>
    <dbReference type="NCBI Taxonomy" id="1213358"/>
    <lineage>
        <taxon>Bacteria</taxon>
        <taxon>Bacillati</taxon>
        <taxon>Actinomycetota</taxon>
        <taxon>Actinomycetes</taxon>
        <taxon>Micrococcales</taxon>
        <taxon>Microbacteriaceae</taxon>
        <taxon>Microbacterium</taxon>
    </lineage>
</organism>
<reference evidence="2 3" key="1">
    <citation type="submission" date="2019-08" db="EMBL/GenBank/DDBJ databases">
        <authorList>
            <person name="Dong K."/>
        </authorList>
    </citation>
    <scope>NUCLEOTIDE SEQUENCE [LARGE SCALE GENOMIC DNA]</scope>
    <source>
        <strain evidence="2 3">K-1</strain>
    </source>
</reference>
<name>A0A5C8HZX9_9MICO</name>
<dbReference type="EMBL" id="VRSX01000004">
    <property type="protein sequence ID" value="TXK10792.1"/>
    <property type="molecule type" value="Genomic_DNA"/>
</dbReference>
<comment type="caution">
    <text evidence="2">The sequence shown here is derived from an EMBL/GenBank/DDBJ whole genome shotgun (WGS) entry which is preliminary data.</text>
</comment>
<evidence type="ECO:0000313" key="2">
    <source>
        <dbReference type="EMBL" id="TXK10792.1"/>
    </source>
</evidence>
<protein>
    <submittedName>
        <fullName evidence="2">Uncharacterized protein</fullName>
    </submittedName>
</protein>
<keyword evidence="1" id="KW-0732">Signal</keyword>
<dbReference type="PROSITE" id="PS51257">
    <property type="entry name" value="PROKAR_LIPOPROTEIN"/>
    <property type="match status" value="1"/>
</dbReference>
<sequence length="171" mass="17713">MRSPSRRMRALAVAVCIAAVGVLSGCSQSSSGSRHSLYESIDELAADSSSIVIGTVMAQSMQDGTTVSSVEVTNAPANPQLGANLAEDVDPAPVGATVEVRQDAPPFLEAQEQYLLFLTPTGLSGSQATQFFITGSVAGLYVRDGQEFRRVVDDSGDTLPDTIATAGDESG</sequence>